<dbReference type="InterPro" id="IPR035892">
    <property type="entry name" value="C2_domain_sf"/>
</dbReference>
<evidence type="ECO:0000313" key="6">
    <source>
        <dbReference type="EMBL" id="KAF4716098.1"/>
    </source>
</evidence>
<feature type="domain" description="C2 Aida-type" evidence="5">
    <location>
        <begin position="80"/>
        <end position="228"/>
    </location>
</feature>
<keyword evidence="7" id="KW-1185">Reference proteome</keyword>
<feature type="transmembrane region" description="Helical" evidence="3">
    <location>
        <begin position="348"/>
        <end position="371"/>
    </location>
</feature>
<keyword evidence="3" id="KW-0472">Membrane</keyword>
<proteinExistence type="predicted"/>
<feature type="compositionally biased region" description="Basic and acidic residues" evidence="2">
    <location>
        <begin position="274"/>
        <end position="291"/>
    </location>
</feature>
<evidence type="ECO:0000259" key="5">
    <source>
        <dbReference type="PROSITE" id="PS51911"/>
    </source>
</evidence>
<dbReference type="AlphaFoldDB" id="A0A7J6R620"/>
<keyword evidence="3" id="KW-0812">Transmembrane</keyword>
<evidence type="ECO:0000256" key="2">
    <source>
        <dbReference type="SAM" id="MobiDB-lite"/>
    </source>
</evidence>
<evidence type="ECO:0000256" key="3">
    <source>
        <dbReference type="SAM" id="Phobius"/>
    </source>
</evidence>
<dbReference type="InterPro" id="IPR011701">
    <property type="entry name" value="MFS"/>
</dbReference>
<comment type="caution">
    <text evidence="6">The sequence shown here is derived from an EMBL/GenBank/DDBJ whole genome shotgun (WGS) entry which is preliminary data.</text>
</comment>
<dbReference type="EMBL" id="JABANO010027892">
    <property type="protein sequence ID" value="KAF4716098.1"/>
    <property type="molecule type" value="Genomic_DNA"/>
</dbReference>
<dbReference type="Gene3D" id="2.60.40.150">
    <property type="entry name" value="C2 domain"/>
    <property type="match status" value="1"/>
</dbReference>
<accession>A0A7J6R620</accession>
<dbReference type="Pfam" id="PF07690">
    <property type="entry name" value="MFS_1"/>
    <property type="match status" value="1"/>
</dbReference>
<dbReference type="Gene3D" id="1.20.1250.20">
    <property type="entry name" value="MFS general substrate transporter like domains"/>
    <property type="match status" value="1"/>
</dbReference>
<feature type="transmembrane region" description="Helical" evidence="3">
    <location>
        <begin position="380"/>
        <end position="397"/>
    </location>
</feature>
<dbReference type="PROSITE" id="PS50850">
    <property type="entry name" value="MFS"/>
    <property type="match status" value="1"/>
</dbReference>
<feature type="non-terminal residue" evidence="6">
    <location>
        <position position="447"/>
    </location>
</feature>
<keyword evidence="3" id="KW-1133">Transmembrane helix</keyword>
<dbReference type="GO" id="GO:0016020">
    <property type="term" value="C:membrane"/>
    <property type="evidence" value="ECO:0007669"/>
    <property type="project" value="UniProtKB-SubCell"/>
</dbReference>
<protein>
    <recommendedName>
        <fullName evidence="8">Major facilitator superfamily (MFS) profile domain-containing protein</fullName>
    </recommendedName>
</protein>
<dbReference type="InterPro" id="IPR020846">
    <property type="entry name" value="MFS_dom"/>
</dbReference>
<name>A0A7J6R620_PEROL</name>
<dbReference type="GO" id="GO:0035091">
    <property type="term" value="F:phosphatidylinositol binding"/>
    <property type="evidence" value="ECO:0007669"/>
    <property type="project" value="TreeGrafter"/>
</dbReference>
<dbReference type="InterPro" id="IPR025939">
    <property type="entry name" value="Aida_C"/>
</dbReference>
<sequence>TLTASAARSRHTSMTAADLKSLEPVILSLFLPAAANPYAAPEKFPVSATKYQNASPIIEEGSAKHAVDFTQRDVSDFHQSHAALTEVAGTVVAIRVEGWGLKDAQSYVDPITTVSVVDPDQRVICSVDTHISKERRVNHVLFEERVYLAVSLEEMQRTRSAIFFEFKHYKPKKKKVSTRCWSFMDLQEIKPDEETVLEIYHKPTDLRKKKLKLHSVKKLYLHIFISLITRLSPTMSGTIRDRDVTGRPRTLSGTAMEAEYFLHESEGPSQGQHEAARQHKESRERFPRENSECDESLLTKDQSYRNGPVRFVVLLFQSLVLMGLTYNYDMCSATRNVLVETLGITDTGYGVISGVYAYPNVILPLFGGLLIDIVGVQRSMIFFVSINFTGTVIYALGLHMRSFTVLVIGRAIFGMGGESLNVSNSTIMTHWFRGKELAFALGSSLTL</sequence>
<dbReference type="Proteomes" id="UP000553632">
    <property type="component" value="Unassembled WGS sequence"/>
</dbReference>
<dbReference type="Pfam" id="PF14186">
    <property type="entry name" value="Aida_C2"/>
    <property type="match status" value="1"/>
</dbReference>
<gene>
    <name evidence="6" type="ORF">FOZ63_034179</name>
</gene>
<evidence type="ECO:0000313" key="7">
    <source>
        <dbReference type="Proteomes" id="UP000553632"/>
    </source>
</evidence>
<reference evidence="6 7" key="1">
    <citation type="submission" date="2020-04" db="EMBL/GenBank/DDBJ databases">
        <title>Perkinsus olseni comparative genomics.</title>
        <authorList>
            <person name="Bogema D.R."/>
        </authorList>
    </citation>
    <scope>NUCLEOTIDE SEQUENCE [LARGE SCALE GENOMIC DNA]</scope>
    <source>
        <strain evidence="6 7">ATCC PRA-207</strain>
    </source>
</reference>
<feature type="non-terminal residue" evidence="6">
    <location>
        <position position="1"/>
    </location>
</feature>
<comment type="subcellular location">
    <subcellularLocation>
        <location evidence="1">Membrane</location>
        <topology evidence="1">Multi-pass membrane protein</topology>
    </subcellularLocation>
</comment>
<dbReference type="SUPFAM" id="SSF103473">
    <property type="entry name" value="MFS general substrate transporter"/>
    <property type="match status" value="1"/>
</dbReference>
<feature type="region of interest" description="Disordered" evidence="2">
    <location>
        <begin position="264"/>
        <end position="294"/>
    </location>
</feature>
<dbReference type="PROSITE" id="PS51911">
    <property type="entry name" value="C2_AIDA"/>
    <property type="match status" value="1"/>
</dbReference>
<evidence type="ECO:0000259" key="4">
    <source>
        <dbReference type="PROSITE" id="PS50850"/>
    </source>
</evidence>
<organism evidence="6 7">
    <name type="scientific">Perkinsus olseni</name>
    <name type="common">Perkinsus atlanticus</name>
    <dbReference type="NCBI Taxonomy" id="32597"/>
    <lineage>
        <taxon>Eukaryota</taxon>
        <taxon>Sar</taxon>
        <taxon>Alveolata</taxon>
        <taxon>Perkinsozoa</taxon>
        <taxon>Perkinsea</taxon>
        <taxon>Perkinsida</taxon>
        <taxon>Perkinsidae</taxon>
        <taxon>Perkinsus</taxon>
    </lineage>
</organism>
<feature type="domain" description="Major facilitator superfamily (MFS) profile" evidence="4">
    <location>
        <begin position="311"/>
        <end position="447"/>
    </location>
</feature>
<dbReference type="PANTHER" id="PTHR28654">
    <property type="entry name" value="AXIN INTERACTOR, DORSALIZATION-ASSOCIATED PROTEIN"/>
    <property type="match status" value="1"/>
</dbReference>
<evidence type="ECO:0008006" key="8">
    <source>
        <dbReference type="Google" id="ProtNLM"/>
    </source>
</evidence>
<dbReference type="PANTHER" id="PTHR28654:SF1">
    <property type="entry name" value="AXIN INTERACTOR, DORSALIZATION-ASSOCIATED PROTEIN"/>
    <property type="match status" value="1"/>
</dbReference>
<dbReference type="GO" id="GO:0022857">
    <property type="term" value="F:transmembrane transporter activity"/>
    <property type="evidence" value="ECO:0007669"/>
    <property type="project" value="InterPro"/>
</dbReference>
<feature type="transmembrane region" description="Helical" evidence="3">
    <location>
        <begin position="309"/>
        <end position="328"/>
    </location>
</feature>
<evidence type="ECO:0000256" key="1">
    <source>
        <dbReference type="ARBA" id="ARBA00004141"/>
    </source>
</evidence>
<dbReference type="InterPro" id="IPR036259">
    <property type="entry name" value="MFS_trans_sf"/>
</dbReference>